<protein>
    <recommendedName>
        <fullName evidence="4">Major facilitator superfamily (MFS) profile domain-containing protein</fullName>
    </recommendedName>
</protein>
<keyword evidence="1" id="KW-0812">Transmembrane</keyword>
<dbReference type="Proteomes" id="UP000228681">
    <property type="component" value="Unassembled WGS sequence"/>
</dbReference>
<organism evidence="2 3">
    <name type="scientific">Candidatus Nealsonbacteria bacterium CG23_combo_of_CG06-09_8_20_14_all_36_12</name>
    <dbReference type="NCBI Taxonomy" id="1974718"/>
    <lineage>
        <taxon>Bacteria</taxon>
        <taxon>Candidatus Nealsoniibacteriota</taxon>
    </lineage>
</organism>
<proteinExistence type="predicted"/>
<evidence type="ECO:0000256" key="1">
    <source>
        <dbReference type="SAM" id="Phobius"/>
    </source>
</evidence>
<reference evidence="2 3" key="1">
    <citation type="submission" date="2017-09" db="EMBL/GenBank/DDBJ databases">
        <title>Depth-based differentiation of microbial function through sediment-hosted aquifers and enrichment of novel symbionts in the deep terrestrial subsurface.</title>
        <authorList>
            <person name="Probst A.J."/>
            <person name="Ladd B."/>
            <person name="Jarett J.K."/>
            <person name="Geller-Mcgrath D.E."/>
            <person name="Sieber C.M."/>
            <person name="Emerson J.B."/>
            <person name="Anantharaman K."/>
            <person name="Thomas B.C."/>
            <person name="Malmstrom R."/>
            <person name="Stieglmeier M."/>
            <person name="Klingl A."/>
            <person name="Woyke T."/>
            <person name="Ryan C.M."/>
            <person name="Banfield J.F."/>
        </authorList>
    </citation>
    <scope>NUCLEOTIDE SEQUENCE [LARGE SCALE GENOMIC DNA]</scope>
    <source>
        <strain evidence="2">CG23_combo_of_CG06-09_8_20_14_all_36_12</strain>
    </source>
</reference>
<keyword evidence="1" id="KW-1133">Transmembrane helix</keyword>
<name>A0A2G9Z042_9BACT</name>
<feature type="transmembrane region" description="Helical" evidence="1">
    <location>
        <begin position="37"/>
        <end position="58"/>
    </location>
</feature>
<accession>A0A2G9Z042</accession>
<keyword evidence="1" id="KW-0472">Membrane</keyword>
<evidence type="ECO:0000313" key="2">
    <source>
        <dbReference type="EMBL" id="PIP24842.1"/>
    </source>
</evidence>
<dbReference type="EMBL" id="PCRS01000036">
    <property type="protein sequence ID" value="PIP24842.1"/>
    <property type="molecule type" value="Genomic_DNA"/>
</dbReference>
<sequence>MPLALKILLLTDGLFLLAAAMLGPIYAIFVEEIGGDILTAGTSFAIFALVMGTLILIIGRIEDIVLKETEL</sequence>
<dbReference type="AlphaFoldDB" id="A0A2G9Z042"/>
<evidence type="ECO:0008006" key="4">
    <source>
        <dbReference type="Google" id="ProtNLM"/>
    </source>
</evidence>
<comment type="caution">
    <text evidence="2">The sequence shown here is derived from an EMBL/GenBank/DDBJ whole genome shotgun (WGS) entry which is preliminary data.</text>
</comment>
<gene>
    <name evidence="2" type="ORF">COX34_02005</name>
</gene>
<evidence type="ECO:0000313" key="3">
    <source>
        <dbReference type="Proteomes" id="UP000228681"/>
    </source>
</evidence>